<dbReference type="Pfam" id="PF10282">
    <property type="entry name" value="Lactonase"/>
    <property type="match status" value="1"/>
</dbReference>
<comment type="similarity">
    <text evidence="1">Belongs to the cycloisomerase 2 family.</text>
</comment>
<dbReference type="InterPro" id="IPR015943">
    <property type="entry name" value="WD40/YVTN_repeat-like_dom_sf"/>
</dbReference>
<keyword evidence="2" id="KW-0313">Glucose metabolism</keyword>
<dbReference type="InterPro" id="IPR050282">
    <property type="entry name" value="Cycloisomerase_2"/>
</dbReference>
<evidence type="ECO:0000256" key="2">
    <source>
        <dbReference type="ARBA" id="ARBA00022526"/>
    </source>
</evidence>
<dbReference type="EC" id="3.1.1.31" evidence="4"/>
<evidence type="ECO:0000256" key="1">
    <source>
        <dbReference type="ARBA" id="ARBA00005564"/>
    </source>
</evidence>
<dbReference type="SUPFAM" id="SSF51004">
    <property type="entry name" value="C-terminal (heme d1) domain of cytochrome cd1-nitrite reductase"/>
    <property type="match status" value="1"/>
</dbReference>
<reference evidence="4 5" key="1">
    <citation type="submission" date="2019-02" db="EMBL/GenBank/DDBJ databases">
        <title>Deep-cultivation of Planctomycetes and their phenomic and genomic characterization uncovers novel biology.</title>
        <authorList>
            <person name="Wiegand S."/>
            <person name="Jogler M."/>
            <person name="Boedeker C."/>
            <person name="Pinto D."/>
            <person name="Vollmers J."/>
            <person name="Rivas-Marin E."/>
            <person name="Kohn T."/>
            <person name="Peeters S.H."/>
            <person name="Heuer A."/>
            <person name="Rast P."/>
            <person name="Oberbeckmann S."/>
            <person name="Bunk B."/>
            <person name="Jeske O."/>
            <person name="Meyerdierks A."/>
            <person name="Storesund J.E."/>
            <person name="Kallscheuer N."/>
            <person name="Luecker S."/>
            <person name="Lage O.M."/>
            <person name="Pohl T."/>
            <person name="Merkel B.J."/>
            <person name="Hornburger P."/>
            <person name="Mueller R.-W."/>
            <person name="Bruemmer F."/>
            <person name="Labrenz M."/>
            <person name="Spormann A.M."/>
            <person name="Op Den Camp H."/>
            <person name="Overmann J."/>
            <person name="Amann R."/>
            <person name="Jetten M.S.M."/>
            <person name="Mascher T."/>
            <person name="Medema M.H."/>
            <person name="Devos D.P."/>
            <person name="Kaster A.-K."/>
            <person name="Ovreas L."/>
            <person name="Rohde M."/>
            <person name="Galperin M.Y."/>
            <person name="Jogler C."/>
        </authorList>
    </citation>
    <scope>NUCLEOTIDE SEQUENCE [LARGE SCALE GENOMIC DNA]</scope>
    <source>
        <strain evidence="4 5">Poly59</strain>
    </source>
</reference>
<proteinExistence type="inferred from homology"/>
<keyword evidence="4" id="KW-0378">Hydrolase</keyword>
<organism evidence="4 5">
    <name type="scientific">Rubripirellula reticaptiva</name>
    <dbReference type="NCBI Taxonomy" id="2528013"/>
    <lineage>
        <taxon>Bacteria</taxon>
        <taxon>Pseudomonadati</taxon>
        <taxon>Planctomycetota</taxon>
        <taxon>Planctomycetia</taxon>
        <taxon>Pirellulales</taxon>
        <taxon>Pirellulaceae</taxon>
        <taxon>Rubripirellula</taxon>
    </lineage>
</organism>
<evidence type="ECO:0000313" key="4">
    <source>
        <dbReference type="EMBL" id="TWU47776.1"/>
    </source>
</evidence>
<sequence precursor="true">MRFCFVTCCILAFIMSQPSTTAADNASEKVNVDVWIGTGSSPQSKGVYHCMLNTHTGKLTNPTLAAEMSGPGFLAMHPSEKVVYAVGGLEGKQVVAAYTIDGEKLSLINSLEIGDGGAAHVSVDPTGKMLLTAQYGGGSVAAFSLNEDGSLKERTALIKHEGGSGVVPGRQDASHAHWTGFSPDNRFAFVPDLGLDKVVIYKVDLENATLTPHGYGKVPSGGGPRHMKFHPSGKFVFVLNELSLSVTVFDYNAETGTMTPKQTIPTVSKQLLAKEKFKSCSEIRVHPSGQFVFAANRGHDTVTVFRVNQSSGQLSVIEVENARAVTPRNINLDPTGNWLLAAGQDSHTLASFNVDGSTGELTYNQSIVVAPSAICVMFEHE</sequence>
<keyword evidence="2" id="KW-0119">Carbohydrate metabolism</keyword>
<dbReference type="GO" id="GO:0005829">
    <property type="term" value="C:cytosol"/>
    <property type="evidence" value="ECO:0007669"/>
    <property type="project" value="TreeGrafter"/>
</dbReference>
<keyword evidence="5" id="KW-1185">Reference proteome</keyword>
<feature type="signal peptide" evidence="3">
    <location>
        <begin position="1"/>
        <end position="22"/>
    </location>
</feature>
<feature type="chain" id="PRO_5022943039" evidence="3">
    <location>
        <begin position="23"/>
        <end position="381"/>
    </location>
</feature>
<gene>
    <name evidence="4" type="primary">pgl_4</name>
    <name evidence="4" type="ORF">Poly59_46170</name>
</gene>
<accession>A0A5C6EJE2</accession>
<dbReference type="PANTHER" id="PTHR30344">
    <property type="entry name" value="6-PHOSPHOGLUCONOLACTONASE-RELATED"/>
    <property type="match status" value="1"/>
</dbReference>
<dbReference type="GO" id="GO:0006006">
    <property type="term" value="P:glucose metabolic process"/>
    <property type="evidence" value="ECO:0007669"/>
    <property type="project" value="UniProtKB-KW"/>
</dbReference>
<dbReference type="EMBL" id="SJPX01000005">
    <property type="protein sequence ID" value="TWU47776.1"/>
    <property type="molecule type" value="Genomic_DNA"/>
</dbReference>
<dbReference type="PANTHER" id="PTHR30344:SF1">
    <property type="entry name" value="6-PHOSPHOGLUCONOLACTONASE"/>
    <property type="match status" value="1"/>
</dbReference>
<dbReference type="InterPro" id="IPR019405">
    <property type="entry name" value="Lactonase_7-beta_prop"/>
</dbReference>
<comment type="caution">
    <text evidence="4">The sequence shown here is derived from an EMBL/GenBank/DDBJ whole genome shotgun (WGS) entry which is preliminary data.</text>
</comment>
<protein>
    <submittedName>
        <fullName evidence="4">6-phosphogluconolactonase</fullName>
        <ecNumber evidence="4">3.1.1.31</ecNumber>
    </submittedName>
</protein>
<dbReference type="AlphaFoldDB" id="A0A5C6EJE2"/>
<evidence type="ECO:0000313" key="5">
    <source>
        <dbReference type="Proteomes" id="UP000317977"/>
    </source>
</evidence>
<dbReference type="Gene3D" id="2.130.10.10">
    <property type="entry name" value="YVTN repeat-like/Quinoprotein amine dehydrogenase"/>
    <property type="match status" value="1"/>
</dbReference>
<evidence type="ECO:0000256" key="3">
    <source>
        <dbReference type="SAM" id="SignalP"/>
    </source>
</evidence>
<name>A0A5C6EJE2_9BACT</name>
<dbReference type="InterPro" id="IPR011048">
    <property type="entry name" value="Haem_d1_sf"/>
</dbReference>
<dbReference type="GO" id="GO:0017057">
    <property type="term" value="F:6-phosphogluconolactonase activity"/>
    <property type="evidence" value="ECO:0007669"/>
    <property type="project" value="UniProtKB-EC"/>
</dbReference>
<keyword evidence="3" id="KW-0732">Signal</keyword>
<dbReference type="Proteomes" id="UP000317977">
    <property type="component" value="Unassembled WGS sequence"/>
</dbReference>